<reference evidence="1" key="2">
    <citation type="submission" date="2014-03" db="EMBL/GenBank/DDBJ databases">
        <title>The Genome Annotation of Fusarium oxysporum PHW808.</title>
        <authorList>
            <consortium name="The Broad Institute Genomics Platform"/>
            <person name="Ma L.-J."/>
            <person name="Corby-Kistler H."/>
            <person name="Broz K."/>
            <person name="Gale L.R."/>
            <person name="Jonkers W."/>
            <person name="O'Donnell K."/>
            <person name="Ploetz R."/>
            <person name="Steinberg C."/>
            <person name="Schwartz D.C."/>
            <person name="VanEtten H."/>
            <person name="Zhou S."/>
            <person name="Young S.K."/>
            <person name="Zeng Q."/>
            <person name="Gargeya S."/>
            <person name="Fitzgerald M."/>
            <person name="Abouelleil A."/>
            <person name="Alvarado L."/>
            <person name="Chapman S.B."/>
            <person name="Gainer-Dewar J."/>
            <person name="Goldberg J."/>
            <person name="Griggs A."/>
            <person name="Gujja S."/>
            <person name="Hansen M."/>
            <person name="Howarth C."/>
            <person name="Imamovic A."/>
            <person name="Ireland A."/>
            <person name="Larimer J."/>
            <person name="McCowan C."/>
            <person name="Murphy C."/>
            <person name="Pearson M."/>
            <person name="Poon T.W."/>
            <person name="Priest M."/>
            <person name="Roberts A."/>
            <person name="Saif S."/>
            <person name="Shea T."/>
            <person name="Sykes S."/>
            <person name="Wortman J."/>
            <person name="Nusbaum C."/>
            <person name="Birren B."/>
        </authorList>
    </citation>
    <scope>NUCLEOTIDE SEQUENCE</scope>
    <source>
        <strain evidence="1">54008</strain>
    </source>
</reference>
<dbReference type="EMBL" id="KK034616">
    <property type="protein sequence ID" value="EXL63877.1"/>
    <property type="molecule type" value="Genomic_DNA"/>
</dbReference>
<evidence type="ECO:0000313" key="1">
    <source>
        <dbReference type="EMBL" id="EXL63877.1"/>
    </source>
</evidence>
<accession>X0GJT0</accession>
<dbReference type="AlphaFoldDB" id="X0GJT0"/>
<sequence length="40" mass="4741">MKQSNVKASVRDLLRSHIKHDLLQTQIHLLSRMNWICLGR</sequence>
<gene>
    <name evidence="1" type="ORF">FOPG_19850</name>
</gene>
<protein>
    <submittedName>
        <fullName evidence="1">Uncharacterized protein</fullName>
    </submittedName>
</protein>
<name>X0GJT0_FUSOX</name>
<reference evidence="1" key="1">
    <citation type="submission" date="2011-11" db="EMBL/GenBank/DDBJ databases">
        <title>The Genome Sequence of Fusarium oxysporum PHW808.</title>
        <authorList>
            <consortium name="The Broad Institute Genome Sequencing Platform"/>
            <person name="Ma L.-J."/>
            <person name="Gale L.R."/>
            <person name="Schwartz D.C."/>
            <person name="Zhou S."/>
            <person name="Corby-Kistler H."/>
            <person name="Young S.K."/>
            <person name="Zeng Q."/>
            <person name="Gargeya S."/>
            <person name="Fitzgerald M."/>
            <person name="Haas B."/>
            <person name="Abouelleil A."/>
            <person name="Alvarado L."/>
            <person name="Arachchi H.M."/>
            <person name="Berlin A."/>
            <person name="Brown A."/>
            <person name="Chapman S.B."/>
            <person name="Chen Z."/>
            <person name="Dunbar C."/>
            <person name="Freedman E."/>
            <person name="Gearin G."/>
            <person name="Goldberg J."/>
            <person name="Griggs A."/>
            <person name="Gujja S."/>
            <person name="Heiman D."/>
            <person name="Howarth C."/>
            <person name="Larson L."/>
            <person name="Lui A."/>
            <person name="MacDonald P.J.P."/>
            <person name="Montmayeur A."/>
            <person name="Murphy C."/>
            <person name="Neiman D."/>
            <person name="Pearson M."/>
            <person name="Priest M."/>
            <person name="Roberts A."/>
            <person name="Saif S."/>
            <person name="Shea T."/>
            <person name="Shenoy N."/>
            <person name="Sisk P."/>
            <person name="Stolte C."/>
            <person name="Sykes S."/>
            <person name="Wortman J."/>
            <person name="Nusbaum C."/>
            <person name="Birren B."/>
        </authorList>
    </citation>
    <scope>NUCLEOTIDE SEQUENCE [LARGE SCALE GENOMIC DNA]</scope>
    <source>
        <strain evidence="1">54008</strain>
    </source>
</reference>
<proteinExistence type="predicted"/>
<organism evidence="1">
    <name type="scientific">Fusarium oxysporum f. sp. conglutinans race 2 54008</name>
    <dbReference type="NCBI Taxonomy" id="1089457"/>
    <lineage>
        <taxon>Eukaryota</taxon>
        <taxon>Fungi</taxon>
        <taxon>Dikarya</taxon>
        <taxon>Ascomycota</taxon>
        <taxon>Pezizomycotina</taxon>
        <taxon>Sordariomycetes</taxon>
        <taxon>Hypocreomycetidae</taxon>
        <taxon>Hypocreales</taxon>
        <taxon>Nectriaceae</taxon>
        <taxon>Fusarium</taxon>
        <taxon>Fusarium oxysporum species complex</taxon>
    </lineage>
</organism>
<dbReference type="Proteomes" id="UP000030676">
    <property type="component" value="Unassembled WGS sequence"/>
</dbReference>
<dbReference type="HOGENOM" id="CLU_3299453_0_0_1"/>